<evidence type="ECO:0000256" key="5">
    <source>
        <dbReference type="ARBA" id="ARBA00023237"/>
    </source>
</evidence>
<dbReference type="InterPro" id="IPR012944">
    <property type="entry name" value="SusD_RagB_dom"/>
</dbReference>
<keyword evidence="3" id="KW-0732">Signal</keyword>
<dbReference type="SUPFAM" id="SSF48452">
    <property type="entry name" value="TPR-like"/>
    <property type="match status" value="1"/>
</dbReference>
<evidence type="ECO:0000313" key="8">
    <source>
        <dbReference type="EMBL" id="PZX16830.1"/>
    </source>
</evidence>
<reference evidence="8 9" key="1">
    <citation type="submission" date="2018-06" db="EMBL/GenBank/DDBJ databases">
        <title>Genomic Encyclopedia of Archaeal and Bacterial Type Strains, Phase II (KMG-II): from individual species to whole genera.</title>
        <authorList>
            <person name="Goeker M."/>
        </authorList>
    </citation>
    <scope>NUCLEOTIDE SEQUENCE [LARGE SCALE GENOMIC DNA]</scope>
    <source>
        <strain evidence="8 9">DSM 6779</strain>
    </source>
</reference>
<evidence type="ECO:0000256" key="3">
    <source>
        <dbReference type="ARBA" id="ARBA00022729"/>
    </source>
</evidence>
<comment type="similarity">
    <text evidence="2">Belongs to the SusD family.</text>
</comment>
<organism evidence="8 9">
    <name type="scientific">Breznakibacter xylanolyticus</name>
    <dbReference type="NCBI Taxonomy" id="990"/>
    <lineage>
        <taxon>Bacteria</taxon>
        <taxon>Pseudomonadati</taxon>
        <taxon>Bacteroidota</taxon>
        <taxon>Bacteroidia</taxon>
        <taxon>Marinilabiliales</taxon>
        <taxon>Marinilabiliaceae</taxon>
        <taxon>Breznakibacter</taxon>
    </lineage>
</organism>
<dbReference type="GO" id="GO:0009279">
    <property type="term" value="C:cell outer membrane"/>
    <property type="evidence" value="ECO:0007669"/>
    <property type="project" value="UniProtKB-SubCell"/>
</dbReference>
<dbReference type="InterPro" id="IPR011990">
    <property type="entry name" value="TPR-like_helical_dom_sf"/>
</dbReference>
<keyword evidence="9" id="KW-1185">Reference proteome</keyword>
<feature type="domain" description="SusD-like N-terminal" evidence="7">
    <location>
        <begin position="52"/>
        <end position="246"/>
    </location>
</feature>
<evidence type="ECO:0000256" key="2">
    <source>
        <dbReference type="ARBA" id="ARBA00006275"/>
    </source>
</evidence>
<dbReference type="Pfam" id="PF14322">
    <property type="entry name" value="SusD-like_3"/>
    <property type="match status" value="1"/>
</dbReference>
<keyword evidence="5" id="KW-0998">Cell outer membrane</keyword>
<dbReference type="Pfam" id="PF07980">
    <property type="entry name" value="SusD_RagB"/>
    <property type="match status" value="1"/>
</dbReference>
<evidence type="ECO:0000256" key="4">
    <source>
        <dbReference type="ARBA" id="ARBA00023136"/>
    </source>
</evidence>
<sequence>MKQTSKPVSFRWMNLASSIWPMKSKSKHMKYRNILNAIAVAAVSFSLTACDDFLDRPNEDSYNVDNFYQNDEQLYQTANQLYSSPWYDFQRGFIKVGEVMSGNYYMGSSPYLTLTVNSSDADLATMSASLWSVNAYCNTLIKNVNEKAGSATTETVRNAVKGEALTWKAMTYFFLVRSFGAVPIIHENSEMMASNTYNDVYKAKVEDVYAYIVQTLEQAIAWLPESAAAGRIDKYCAEGLLAKVYLAKSGLGMSGTRNEADLKKAAEYAKDVIDNSGRELMPNYADIFRLANNTCPESLIAWRWTAEGGIWTAQNSFQSDLAMTGFDEYISWGGYGGPSVDLIEAFDEDPTSPTRQNIDSRRKATLMMAGDVYEYFWTDLGGFDVLDFCFSKETKGGKIGPQTYQSPTGANCVKHLVGDNADHVAGIGHSMARMATSLATHILRLSDVYLIYVEAMIGNNGSTTNQSAIDAFYAVRHRARSGYTKPTSVTWEDVWKERRLELACEGDRWYDFVRLSYYDQATAISELTSQKRNAFFGLNDAYKVYWESGNLDASNASYDTGIAAPNVTSSSFTLPFPDTDLALNKHLLEDPIDVDVTQYKY</sequence>
<accession>A0A2W7N9Z2</accession>
<dbReference type="InterPro" id="IPR033985">
    <property type="entry name" value="SusD-like_N"/>
</dbReference>
<dbReference type="Gene3D" id="1.25.40.390">
    <property type="match status" value="1"/>
</dbReference>
<keyword evidence="4" id="KW-0472">Membrane</keyword>
<proteinExistence type="inferred from homology"/>
<evidence type="ECO:0000259" key="6">
    <source>
        <dbReference type="Pfam" id="PF07980"/>
    </source>
</evidence>
<evidence type="ECO:0000256" key="1">
    <source>
        <dbReference type="ARBA" id="ARBA00004442"/>
    </source>
</evidence>
<dbReference type="AlphaFoldDB" id="A0A2W7N9Z2"/>
<evidence type="ECO:0000259" key="7">
    <source>
        <dbReference type="Pfam" id="PF14322"/>
    </source>
</evidence>
<protein>
    <submittedName>
        <fullName evidence="8">Putative outer membrane starch-binding protein</fullName>
    </submittedName>
</protein>
<gene>
    <name evidence="8" type="ORF">LX69_01644</name>
</gene>
<comment type="caution">
    <text evidence="8">The sequence shown here is derived from an EMBL/GenBank/DDBJ whole genome shotgun (WGS) entry which is preliminary data.</text>
</comment>
<feature type="domain" description="RagB/SusD" evidence="6">
    <location>
        <begin position="338"/>
        <end position="588"/>
    </location>
</feature>
<name>A0A2W7N9Z2_9BACT</name>
<comment type="subcellular location">
    <subcellularLocation>
        <location evidence="1">Cell outer membrane</location>
    </subcellularLocation>
</comment>
<dbReference type="EMBL" id="QKZK01000011">
    <property type="protein sequence ID" value="PZX16830.1"/>
    <property type="molecule type" value="Genomic_DNA"/>
</dbReference>
<dbReference type="Proteomes" id="UP000249239">
    <property type="component" value="Unassembled WGS sequence"/>
</dbReference>
<evidence type="ECO:0000313" key="9">
    <source>
        <dbReference type="Proteomes" id="UP000249239"/>
    </source>
</evidence>